<comment type="similarity">
    <text evidence="1">Belongs to the 'phage' integrase family.</text>
</comment>
<dbReference type="InterPro" id="IPR010998">
    <property type="entry name" value="Integrase_recombinase_N"/>
</dbReference>
<evidence type="ECO:0000256" key="2">
    <source>
        <dbReference type="ARBA" id="ARBA00023125"/>
    </source>
</evidence>
<dbReference type="InterPro" id="IPR011010">
    <property type="entry name" value="DNA_brk_join_enz"/>
</dbReference>
<protein>
    <submittedName>
        <fullName evidence="5">Tyrosine-type recombinase/integrase</fullName>
    </submittedName>
</protein>
<evidence type="ECO:0000256" key="3">
    <source>
        <dbReference type="ARBA" id="ARBA00023172"/>
    </source>
</evidence>
<sequence length="435" mass="50160">MRKDAVDIKLSYDKTDKNSVSIKLRLTYNGIRKRLALPFIDPIICTKEQFDKIVRFHHSGNMRTGEEIRLIYSKISEAIVRAEGVIEQLSQFTFDEFKKKFYSDAVDEVVSEDILSLCLQRKDKEYIKGQITTGDLYEYAAKSLVTFIENQSLSSLNKLGLKNIKQGLKLEHISTSFLEKYEKWMIAQGNSVSTIGIYLRNIRSLYNKAITDKKVDASLYPFGKGKYSIPTSQNVKKAISKENILQLITYIPEIEMSMEQRSKDFYTFSYLSNGMNFSDILSLKWKDVDLVRRKITFTRNKTKNTIKTNSVSITVQLFDESINIIERWATQSRISSEFVFPFLNVEMDAKRQKDTVKQFVKVTNKYMRIIAGKLGIEDDPVTMSARHSFATILMQSNTPALLISKLLGHTDFKTTQNYLSSFEDEQTKGYLDNLL</sequence>
<dbReference type="InterPro" id="IPR050090">
    <property type="entry name" value="Tyrosine_recombinase_XerCD"/>
</dbReference>
<dbReference type="Proteomes" id="UP001236569">
    <property type="component" value="Unassembled WGS sequence"/>
</dbReference>
<dbReference type="InterPro" id="IPR025269">
    <property type="entry name" value="SAM-like_dom"/>
</dbReference>
<evidence type="ECO:0000313" key="6">
    <source>
        <dbReference type="Proteomes" id="UP001236569"/>
    </source>
</evidence>
<evidence type="ECO:0000259" key="4">
    <source>
        <dbReference type="PROSITE" id="PS51898"/>
    </source>
</evidence>
<dbReference type="EMBL" id="JASHID010000003">
    <property type="protein sequence ID" value="MDI9864011.1"/>
    <property type="molecule type" value="Genomic_DNA"/>
</dbReference>
<evidence type="ECO:0000313" key="5">
    <source>
        <dbReference type="EMBL" id="MDI9864011.1"/>
    </source>
</evidence>
<dbReference type="InterPro" id="IPR002104">
    <property type="entry name" value="Integrase_catalytic"/>
</dbReference>
<keyword evidence="3" id="KW-0233">DNA recombination</keyword>
<evidence type="ECO:0000256" key="1">
    <source>
        <dbReference type="ARBA" id="ARBA00008857"/>
    </source>
</evidence>
<proteinExistence type="inferred from homology"/>
<keyword evidence="2" id="KW-0238">DNA-binding</keyword>
<name>A0ABT6YLG2_9BACT</name>
<gene>
    <name evidence="5" type="ORF">QM480_06730</name>
</gene>
<reference evidence="5 6" key="1">
    <citation type="submission" date="2023-05" db="EMBL/GenBank/DDBJ databases">
        <title>Novel species of genus Flectobacillus isolated from stream in China.</title>
        <authorList>
            <person name="Lu H."/>
        </authorList>
    </citation>
    <scope>NUCLEOTIDE SEQUENCE [LARGE SCALE GENOMIC DNA]</scope>
    <source>
        <strain evidence="5 6">DC10W</strain>
    </source>
</reference>
<dbReference type="Pfam" id="PF00589">
    <property type="entry name" value="Phage_integrase"/>
    <property type="match status" value="1"/>
</dbReference>
<organism evidence="5 6">
    <name type="scientific">Flectobacillus longus</name>
    <dbReference type="NCBI Taxonomy" id="2984207"/>
    <lineage>
        <taxon>Bacteria</taxon>
        <taxon>Pseudomonadati</taxon>
        <taxon>Bacteroidota</taxon>
        <taxon>Cytophagia</taxon>
        <taxon>Cytophagales</taxon>
        <taxon>Flectobacillaceae</taxon>
        <taxon>Flectobacillus</taxon>
    </lineage>
</organism>
<dbReference type="InterPro" id="IPR013762">
    <property type="entry name" value="Integrase-like_cat_sf"/>
</dbReference>
<dbReference type="SUPFAM" id="SSF56349">
    <property type="entry name" value="DNA breaking-rejoining enzymes"/>
    <property type="match status" value="1"/>
</dbReference>
<dbReference type="RefSeq" id="WP_283369245.1">
    <property type="nucleotide sequence ID" value="NZ_JASHID010000003.1"/>
</dbReference>
<dbReference type="Gene3D" id="1.10.150.130">
    <property type="match status" value="1"/>
</dbReference>
<dbReference type="Pfam" id="PF13102">
    <property type="entry name" value="Phage_int_SAM_5"/>
    <property type="match status" value="1"/>
</dbReference>
<dbReference type="PANTHER" id="PTHR30349">
    <property type="entry name" value="PHAGE INTEGRASE-RELATED"/>
    <property type="match status" value="1"/>
</dbReference>
<dbReference type="PANTHER" id="PTHR30349:SF64">
    <property type="entry name" value="PROPHAGE INTEGRASE INTD-RELATED"/>
    <property type="match status" value="1"/>
</dbReference>
<feature type="domain" description="Tyr recombinase" evidence="4">
    <location>
        <begin position="234"/>
        <end position="431"/>
    </location>
</feature>
<dbReference type="PROSITE" id="PS51898">
    <property type="entry name" value="TYR_RECOMBINASE"/>
    <property type="match status" value="1"/>
</dbReference>
<comment type="caution">
    <text evidence="5">The sequence shown here is derived from an EMBL/GenBank/DDBJ whole genome shotgun (WGS) entry which is preliminary data.</text>
</comment>
<keyword evidence="6" id="KW-1185">Reference proteome</keyword>
<dbReference type="Gene3D" id="1.10.443.10">
    <property type="entry name" value="Intergrase catalytic core"/>
    <property type="match status" value="1"/>
</dbReference>
<accession>A0ABT6YLG2</accession>